<accession>A0A0B4VFN7</accession>
<dbReference type="Proteomes" id="UP000201058">
    <property type="component" value="Segment"/>
</dbReference>
<evidence type="ECO:0000313" key="3">
    <source>
        <dbReference type="Proteomes" id="UP000201058"/>
    </source>
</evidence>
<organism evidence="2 3">
    <name type="scientific">Tipula oleracea nudivirus</name>
    <dbReference type="NCBI Taxonomy" id="1546257"/>
    <lineage>
        <taxon>Viruses</taxon>
        <taxon>Viruses incertae sedis</taxon>
        <taxon>Naldaviricetes</taxon>
        <taxon>Lefavirales</taxon>
        <taxon>Nudiviridae</taxon>
        <taxon>Deltanudivirus</taxon>
        <taxon>Deltanudivirus tipoleraceae</taxon>
    </lineage>
</organism>
<sequence>MAVQYEDLYLLPLTKIEDINEIYNKTEQIISPYFDSANTMYSYSKEIILKLLELFVKNKGIIFIEFNQIQQLVTEYGVSLLYILKAQFEEYESQISQSALDILQLITSNIELGNRIEKLITQFKNQVSYMVVKETNIEVVVNFVNENIQQINKLLSSHVDTSILLKKIYLYLKSKVIFNYKKNIEYNINVFIINIIDVLSNIYVNHKIDKIPYQYKFTRPSAPQARPLSPTLILTTSTKPQQIIPQKPIEQPVIISQPQPQPQPSQSQPLQPIIQPIIIEKTKQQLIRSPSEAKLSKMRNEEMKILKNIKRVQDIILNTQQQDKEQMLSNIENIRKGEDQMLSNIENILKDQNEILTSVRKQEEVIENLNLQVKEQQKSMKSIESMEIDARIAAMEPPSSEPSSLESSMFFEMEQLVQSNISRQEQIERDNLNRTIQLENSIFELSENIIKINNTQKEIIDTLKYEIEQKIDDMESTMTRNMNALFKENLPTGAEEVEKNLTTLLNKQQLTLFSKLGVAFDSLPTNLRSNEIVNILQNISGDIDDKMSTFSKISSSLVNDIQEATSEVRSYNDGMSAITVQLAETDRRIKNILSEFSENVKNELNFDKFKDFSDKMAAYQLSLDDINENIQKTIQNNIKTLIQSSIDDNTVKINNNIESMFDQLIANLDQTVINSIISAERDKFVNFEDTISKLSLDVSQMNNKITQLTSLFGYKPVKAKPKVGMLPARPIIKRSKRRIPFGPEFPKISKLEEELYEIEGKLSME</sequence>
<dbReference type="KEGG" id="vg:22921844"/>
<evidence type="ECO:0000313" key="2">
    <source>
        <dbReference type="EMBL" id="AJD20190.1"/>
    </source>
</evidence>
<evidence type="ECO:0000256" key="1">
    <source>
        <dbReference type="SAM" id="Coils"/>
    </source>
</evidence>
<keyword evidence="1" id="KW-0175">Coiled coil</keyword>
<gene>
    <name evidence="2" type="ORF">TONV_130</name>
</gene>
<feature type="coiled-coil region" evidence="1">
    <location>
        <begin position="359"/>
        <end position="386"/>
    </location>
</feature>
<dbReference type="EMBL" id="KM610234">
    <property type="protein sequence ID" value="AJD20190.1"/>
    <property type="molecule type" value="Genomic_DNA"/>
</dbReference>
<dbReference type="RefSeq" id="YP_009116777.1">
    <property type="nucleotide sequence ID" value="NC_026242.1"/>
</dbReference>
<protein>
    <submittedName>
        <fullName evidence="2">Uncharacterized protein</fullName>
    </submittedName>
</protein>
<dbReference type="GeneID" id="22921844"/>
<keyword evidence="3" id="KW-1185">Reference proteome</keyword>
<name>A0A0B4VFN7_9VIRU</name>
<proteinExistence type="predicted"/>
<reference evidence="2 3" key="1">
    <citation type="journal article" date="2015" name="J. Virol.">
        <title>The genome of the nucleopolyhedrosis-causing virus from Tipula oleracea sheds new light on the Nudiviridae family.</title>
        <authorList>
            <person name="Bezier A."/>
            <person name="Theze J."/>
            <person name="Gavory F."/>
            <person name="Gaillard J."/>
            <person name="Poulain J."/>
            <person name="Drezen J.M."/>
            <person name="Herniou E.A."/>
        </authorList>
    </citation>
    <scope>NUCLEOTIDE SEQUENCE [LARGE SCALE GENOMIC DNA]</scope>
    <source>
        <strain evidence="2">35</strain>
    </source>
</reference>